<dbReference type="PANTHER" id="PTHR10241:SF22">
    <property type="entry name" value="SYNTAXIN-BINDING PROTEIN 5"/>
    <property type="match status" value="1"/>
</dbReference>
<sequence length="379" mass="42186">MWNKAIELSSKSHPGPIVHISDNPMDEGKLLIGFESGTVVLWDLKSKKADYRYTYDEAIHSVAWHHEGKQFICSHSDGTLTIWNVRSPAKPVQTITPHGKQLKDGKKPEPCKPILKVEFKTTRPGEPFIILSGGLSYDTVGRRPCLTVMHGKSTAVLEMDYSIVDFLTLCETPYPNVNLQVLYKLKTSKVFEKSRNKDDKPNTDIVDEDPYAIQIISWCPESRMLCIAGVSAHVIIYRFSKQEVITEVIPMLEVRLLYEISDVESPEGEQAPPLPTPVGSANPQPVPPQSHPSTSSTSSDGLRDNVPCLKVVFGNCSGIAMVDYLQKAVLLNLGTIELCGSSDPYRREPRSPRKSRQPSGGKKKKVLSFRFSINAELLL</sequence>
<dbReference type="InterPro" id="IPR001680">
    <property type="entry name" value="WD40_rpt"/>
</dbReference>
<keyword evidence="2" id="KW-0268">Exocytosis</keyword>
<reference evidence="6 7" key="1">
    <citation type="submission" date="2022-11" db="EMBL/GenBank/DDBJ databases">
        <title>Whole genome sequence of Eschrichtius robustus ER-17-0199.</title>
        <authorList>
            <person name="Bruniche-Olsen A."/>
            <person name="Black A.N."/>
            <person name="Fields C.J."/>
            <person name="Walden K."/>
            <person name="Dewoody J.A."/>
        </authorList>
    </citation>
    <scope>NUCLEOTIDE SEQUENCE [LARGE SCALE GENOMIC DNA]</scope>
    <source>
        <strain evidence="6">ER-17-0199</strain>
        <tissue evidence="6">Blubber</tissue>
    </source>
</reference>
<feature type="repeat" description="WD" evidence="3">
    <location>
        <begin position="52"/>
        <end position="87"/>
    </location>
</feature>
<dbReference type="GO" id="GO:0045159">
    <property type="term" value="F:myosin II binding"/>
    <property type="evidence" value="ECO:0007669"/>
    <property type="project" value="TreeGrafter"/>
</dbReference>
<comment type="caution">
    <text evidence="6">The sequence shown here is derived from an EMBL/GenBank/DDBJ whole genome shotgun (WGS) entry which is preliminary data.</text>
</comment>
<dbReference type="InterPro" id="IPR036322">
    <property type="entry name" value="WD40_repeat_dom_sf"/>
</dbReference>
<dbReference type="GO" id="GO:0005096">
    <property type="term" value="F:GTPase activator activity"/>
    <property type="evidence" value="ECO:0007669"/>
    <property type="project" value="TreeGrafter"/>
</dbReference>
<evidence type="ECO:0000256" key="1">
    <source>
        <dbReference type="ARBA" id="ARBA00008070"/>
    </source>
</evidence>
<dbReference type="AlphaFoldDB" id="A0AB34I1F5"/>
<dbReference type="FunFam" id="2.130.10.10:FF:000491">
    <property type="entry name" value="Syntaxin binding protein 5"/>
    <property type="match status" value="1"/>
</dbReference>
<dbReference type="Pfam" id="PF08366">
    <property type="entry name" value="LLGL"/>
    <property type="match status" value="1"/>
</dbReference>
<dbReference type="GO" id="GO:0031201">
    <property type="term" value="C:SNARE complex"/>
    <property type="evidence" value="ECO:0007669"/>
    <property type="project" value="TreeGrafter"/>
</dbReference>
<accession>A0AB34I1F5</accession>
<dbReference type="SMART" id="SM00320">
    <property type="entry name" value="WD40"/>
    <property type="match status" value="3"/>
</dbReference>
<dbReference type="Pfam" id="PF00400">
    <property type="entry name" value="WD40"/>
    <property type="match status" value="1"/>
</dbReference>
<dbReference type="GO" id="GO:0019905">
    <property type="term" value="F:syntaxin binding"/>
    <property type="evidence" value="ECO:0007669"/>
    <property type="project" value="TreeGrafter"/>
</dbReference>
<dbReference type="GO" id="GO:0006893">
    <property type="term" value="P:Golgi to plasma membrane transport"/>
    <property type="evidence" value="ECO:0007669"/>
    <property type="project" value="TreeGrafter"/>
</dbReference>
<evidence type="ECO:0000313" key="7">
    <source>
        <dbReference type="Proteomes" id="UP001159641"/>
    </source>
</evidence>
<proteinExistence type="inferred from homology"/>
<organism evidence="6 7">
    <name type="scientific">Eschrichtius robustus</name>
    <name type="common">California gray whale</name>
    <name type="synonym">Eschrichtius gibbosus</name>
    <dbReference type="NCBI Taxonomy" id="9764"/>
    <lineage>
        <taxon>Eukaryota</taxon>
        <taxon>Metazoa</taxon>
        <taxon>Chordata</taxon>
        <taxon>Craniata</taxon>
        <taxon>Vertebrata</taxon>
        <taxon>Euteleostomi</taxon>
        <taxon>Mammalia</taxon>
        <taxon>Eutheria</taxon>
        <taxon>Laurasiatheria</taxon>
        <taxon>Artiodactyla</taxon>
        <taxon>Whippomorpha</taxon>
        <taxon>Cetacea</taxon>
        <taxon>Mysticeti</taxon>
        <taxon>Eschrichtiidae</taxon>
        <taxon>Eschrichtius</taxon>
    </lineage>
</organism>
<dbReference type="EMBL" id="JAIQCJ010000254">
    <property type="protein sequence ID" value="KAJ8797275.1"/>
    <property type="molecule type" value="Genomic_DNA"/>
</dbReference>
<dbReference type="InterPro" id="IPR015943">
    <property type="entry name" value="WD40/YVTN_repeat-like_dom_sf"/>
</dbReference>
<protein>
    <recommendedName>
        <fullName evidence="5">Lethal giant larvae homologue 2 domain-containing protein</fullName>
    </recommendedName>
</protein>
<dbReference type="Gene3D" id="2.130.10.10">
    <property type="entry name" value="YVTN repeat-like/Quinoprotein amine dehydrogenase"/>
    <property type="match status" value="1"/>
</dbReference>
<dbReference type="Proteomes" id="UP001159641">
    <property type="component" value="Unassembled WGS sequence"/>
</dbReference>
<evidence type="ECO:0000259" key="5">
    <source>
        <dbReference type="Pfam" id="PF08366"/>
    </source>
</evidence>
<dbReference type="PROSITE" id="PS50082">
    <property type="entry name" value="WD_REPEATS_2"/>
    <property type="match status" value="1"/>
</dbReference>
<evidence type="ECO:0000256" key="2">
    <source>
        <dbReference type="ARBA" id="ARBA00022483"/>
    </source>
</evidence>
<feature type="region of interest" description="Disordered" evidence="4">
    <location>
        <begin position="265"/>
        <end position="301"/>
    </location>
</feature>
<evidence type="ECO:0000256" key="4">
    <source>
        <dbReference type="SAM" id="MobiDB-lite"/>
    </source>
</evidence>
<dbReference type="InterPro" id="IPR013577">
    <property type="entry name" value="LLGL2"/>
</dbReference>
<evidence type="ECO:0000313" key="6">
    <source>
        <dbReference type="EMBL" id="KAJ8797275.1"/>
    </source>
</evidence>
<evidence type="ECO:0000256" key="3">
    <source>
        <dbReference type="PROSITE-ProRule" id="PRU00221"/>
    </source>
</evidence>
<dbReference type="GO" id="GO:0005886">
    <property type="term" value="C:plasma membrane"/>
    <property type="evidence" value="ECO:0007669"/>
    <property type="project" value="TreeGrafter"/>
</dbReference>
<dbReference type="PANTHER" id="PTHR10241">
    <property type="entry name" value="LETHAL 2 GIANT LARVAE PROTEIN"/>
    <property type="match status" value="1"/>
</dbReference>
<keyword evidence="7" id="KW-1185">Reference proteome</keyword>
<gene>
    <name evidence="6" type="ORF">J1605_017503</name>
</gene>
<dbReference type="GO" id="GO:0006887">
    <property type="term" value="P:exocytosis"/>
    <property type="evidence" value="ECO:0007669"/>
    <property type="project" value="UniProtKB-KW"/>
</dbReference>
<name>A0AB34I1F5_ESCRO</name>
<feature type="compositionally biased region" description="Basic residues" evidence="4">
    <location>
        <begin position="352"/>
        <end position="364"/>
    </location>
</feature>
<feature type="domain" description="Lethal giant larvae homologue 2" evidence="5">
    <location>
        <begin position="96"/>
        <end position="178"/>
    </location>
</feature>
<dbReference type="SUPFAM" id="SSF50978">
    <property type="entry name" value="WD40 repeat-like"/>
    <property type="match status" value="1"/>
</dbReference>
<feature type="region of interest" description="Disordered" evidence="4">
    <location>
        <begin position="341"/>
        <end position="364"/>
    </location>
</feature>
<keyword evidence="3" id="KW-0853">WD repeat</keyword>
<comment type="similarity">
    <text evidence="1">Belongs to the WD repeat L(2)GL family.</text>
</comment>